<evidence type="ECO:0000259" key="8">
    <source>
        <dbReference type="Pfam" id="PF13734"/>
    </source>
</evidence>
<dbReference type="RefSeq" id="WP_118401584.1">
    <property type="nucleotide sequence ID" value="NZ_JADNFX010000012.1"/>
</dbReference>
<evidence type="ECO:0000256" key="2">
    <source>
        <dbReference type="ARBA" id="ARBA00022670"/>
    </source>
</evidence>
<gene>
    <name evidence="9" type="ORF">DWX97_01195</name>
</gene>
<dbReference type="GO" id="GO:0008234">
    <property type="term" value="F:cysteine-type peptidase activity"/>
    <property type="evidence" value="ECO:0007669"/>
    <property type="project" value="UniProtKB-KW"/>
</dbReference>
<feature type="domain" description="Spi protease inhibitor" evidence="8">
    <location>
        <begin position="19"/>
        <end position="116"/>
    </location>
</feature>
<comment type="caution">
    <text evidence="9">The sequence shown here is derived from an EMBL/GenBank/DDBJ whole genome shotgun (WGS) entry which is preliminary data.</text>
</comment>
<dbReference type="InterPro" id="IPR044934">
    <property type="entry name" value="Streptopain_sf"/>
</dbReference>
<keyword evidence="3 7" id="KW-0732">Signal</keyword>
<dbReference type="AlphaFoldDB" id="A0A412IP69"/>
<reference evidence="9 10" key="1">
    <citation type="submission" date="2018-08" db="EMBL/GenBank/DDBJ databases">
        <title>A genome reference for cultivated species of the human gut microbiota.</title>
        <authorList>
            <person name="Zou Y."/>
            <person name="Xue W."/>
            <person name="Luo G."/>
        </authorList>
    </citation>
    <scope>NUCLEOTIDE SEQUENCE [LARGE SCALE GENOMIC DNA]</scope>
    <source>
        <strain evidence="9 10">AF22-3AC</strain>
    </source>
</reference>
<dbReference type="PRINTS" id="PR00797">
    <property type="entry name" value="STREPTOPAIN"/>
</dbReference>
<evidence type="ECO:0000256" key="7">
    <source>
        <dbReference type="SAM" id="SignalP"/>
    </source>
</evidence>
<feature type="active site" description="Nucleophile" evidence="6">
    <location>
        <position position="182"/>
    </location>
</feature>
<dbReference type="EMBL" id="QRVJ01000001">
    <property type="protein sequence ID" value="RGS39922.1"/>
    <property type="molecule type" value="Genomic_DNA"/>
</dbReference>
<evidence type="ECO:0000313" key="9">
    <source>
        <dbReference type="EMBL" id="RGS39922.1"/>
    </source>
</evidence>
<keyword evidence="2" id="KW-0645">Protease</keyword>
<evidence type="ECO:0000256" key="3">
    <source>
        <dbReference type="ARBA" id="ARBA00022729"/>
    </source>
</evidence>
<feature type="signal peptide" evidence="7">
    <location>
        <begin position="1"/>
        <end position="19"/>
    </location>
</feature>
<keyword evidence="4" id="KW-0378">Hydrolase</keyword>
<dbReference type="Pfam" id="PF13734">
    <property type="entry name" value="Inhibitor_I69"/>
    <property type="match status" value="1"/>
</dbReference>
<dbReference type="SUPFAM" id="SSF54001">
    <property type="entry name" value="Cysteine proteinases"/>
    <property type="match status" value="1"/>
</dbReference>
<keyword evidence="5" id="KW-0788">Thiol protease</keyword>
<dbReference type="InterPro" id="IPR038765">
    <property type="entry name" value="Papain-like_cys_pep_sf"/>
</dbReference>
<dbReference type="NCBIfam" id="TIGR04183">
    <property type="entry name" value="Por_Secre_tail"/>
    <property type="match status" value="1"/>
</dbReference>
<dbReference type="Proteomes" id="UP000283341">
    <property type="component" value="Unassembled WGS sequence"/>
</dbReference>
<sequence>MKRLYSILILSLFVLPLLADNVSVERAQDIAQQFYSALAPNTRSISSQWEMVWNGESVQTRDSHVPAFYVFNRMEGGFVIIAGDDIVNPVIAYSREDHFPTGDRPDNLDFWMQHYRVDLNMARSQNVIPDAEIQFLWSNVDKLAADQSTAKKVLLETALWSQNKPFNNKCPAVNGSAAMTGCVATAAAIIMKYHQWPDMGVGEHSYKDGVMPRKANFETAYQWNKMLNDYNGDYTKEEASAVATLMWHCGVLAEMAYGAYSSGAVTATLIDNLKEHMKYNKGMQELYREWYDMNTWHLLMRDELDNGRPILYGGITQSNAGHQFVVDGYEGDYYHVNWGWGGLANAFFLLTDLKPDTQGIGGSSLDEPYSVMQSAVIGMEKAGNTPKCKDILLFTIDEYAGFKYKGLLTTETNIQKNKPFSVQFGVVMNYMATKFNGTIEIRLEDKNGNTKEVLLNQDVVLNNYQTTTANAIAAVIDLVIEKSDIEPGDRIRTYAKSKGNSEWMLVGGRFGSRTQSKVDYASYEIIVKEDIDTGIEKVIQDDSSFRVETDVNHNITVISLEDFDGISIYNINGVLQKRINAGSQQQMTFSCSDCPSGIYILFLHTQQSIKSKKFLLP</sequence>
<protein>
    <submittedName>
        <fullName evidence="9">T9SS C-terminal target domain-containing protein</fullName>
    </submittedName>
</protein>
<organism evidence="9 10">
    <name type="scientific">Bacteroides cellulosilyticus</name>
    <dbReference type="NCBI Taxonomy" id="246787"/>
    <lineage>
        <taxon>Bacteria</taxon>
        <taxon>Pseudomonadati</taxon>
        <taxon>Bacteroidota</taxon>
        <taxon>Bacteroidia</taxon>
        <taxon>Bacteroidales</taxon>
        <taxon>Bacteroidaceae</taxon>
        <taxon>Bacteroides</taxon>
    </lineage>
</organism>
<dbReference type="InterPro" id="IPR000200">
    <property type="entry name" value="Peptidase_C10"/>
</dbReference>
<evidence type="ECO:0000256" key="4">
    <source>
        <dbReference type="ARBA" id="ARBA00022801"/>
    </source>
</evidence>
<evidence type="ECO:0000256" key="6">
    <source>
        <dbReference type="PIRSR" id="PIRSR600200-1"/>
    </source>
</evidence>
<comment type="similarity">
    <text evidence="1">Belongs to the peptidase C10 family.</text>
</comment>
<dbReference type="InterPro" id="IPR026444">
    <property type="entry name" value="Secre_tail"/>
</dbReference>
<dbReference type="InterPro" id="IPR025896">
    <property type="entry name" value="Spi_Prtas-inh"/>
</dbReference>
<dbReference type="Pfam" id="PF01640">
    <property type="entry name" value="Peptidase_C10"/>
    <property type="match status" value="1"/>
</dbReference>
<feature type="active site" description="Proton acceptor" evidence="6">
    <location>
        <position position="322"/>
    </location>
</feature>
<dbReference type="Gene3D" id="3.90.70.50">
    <property type="entry name" value="Peptidase C10, streptopain"/>
    <property type="match status" value="1"/>
</dbReference>
<dbReference type="GO" id="GO:0006508">
    <property type="term" value="P:proteolysis"/>
    <property type="evidence" value="ECO:0007669"/>
    <property type="project" value="UniProtKB-KW"/>
</dbReference>
<name>A0A412IP69_9BACE</name>
<feature type="chain" id="PRO_5019380633" evidence="7">
    <location>
        <begin position="20"/>
        <end position="617"/>
    </location>
</feature>
<proteinExistence type="inferred from homology"/>
<evidence type="ECO:0000256" key="1">
    <source>
        <dbReference type="ARBA" id="ARBA00009693"/>
    </source>
</evidence>
<accession>A0A412IP69</accession>
<evidence type="ECO:0000313" key="10">
    <source>
        <dbReference type="Proteomes" id="UP000283341"/>
    </source>
</evidence>
<evidence type="ECO:0000256" key="5">
    <source>
        <dbReference type="ARBA" id="ARBA00022807"/>
    </source>
</evidence>